<evidence type="ECO:0000313" key="2">
    <source>
        <dbReference type="Proteomes" id="UP001064048"/>
    </source>
</evidence>
<evidence type="ECO:0000313" key="1">
    <source>
        <dbReference type="EMBL" id="KAI8440920.1"/>
    </source>
</evidence>
<proteinExistence type="predicted"/>
<name>A0ACC0KX89_CHOFU</name>
<reference evidence="1 2" key="1">
    <citation type="journal article" date="2022" name="Genome Biol. Evol.">
        <title>The Spruce Budworm Genome: Reconstructing the Evolutionary History of Antifreeze Proteins.</title>
        <authorList>
            <person name="Beliveau C."/>
            <person name="Gagne P."/>
            <person name="Picq S."/>
            <person name="Vernygora O."/>
            <person name="Keeling C.I."/>
            <person name="Pinkney K."/>
            <person name="Doucet D."/>
            <person name="Wen F."/>
            <person name="Johnston J.S."/>
            <person name="Maaroufi H."/>
            <person name="Boyle B."/>
            <person name="Laroche J."/>
            <person name="Dewar K."/>
            <person name="Juretic N."/>
            <person name="Blackburn G."/>
            <person name="Nisole A."/>
            <person name="Brunet B."/>
            <person name="Brandao M."/>
            <person name="Lumley L."/>
            <person name="Duan J."/>
            <person name="Quan G."/>
            <person name="Lucarotti C.J."/>
            <person name="Roe A.D."/>
            <person name="Sperling F.A.H."/>
            <person name="Levesque R.C."/>
            <person name="Cusson M."/>
        </authorList>
    </citation>
    <scope>NUCLEOTIDE SEQUENCE [LARGE SCALE GENOMIC DNA]</scope>
    <source>
        <strain evidence="1">Glfc:IPQL:Cfum</strain>
    </source>
</reference>
<comment type="caution">
    <text evidence="1">The sequence shown here is derived from an EMBL/GenBank/DDBJ whole genome shotgun (WGS) entry which is preliminary data.</text>
</comment>
<keyword evidence="2" id="KW-1185">Reference proteome</keyword>
<protein>
    <submittedName>
        <fullName evidence="1">Uncharacterized protein</fullName>
    </submittedName>
</protein>
<organism evidence="1 2">
    <name type="scientific">Choristoneura fumiferana</name>
    <name type="common">Spruce budworm moth</name>
    <name type="synonym">Archips fumiferana</name>
    <dbReference type="NCBI Taxonomy" id="7141"/>
    <lineage>
        <taxon>Eukaryota</taxon>
        <taxon>Metazoa</taxon>
        <taxon>Ecdysozoa</taxon>
        <taxon>Arthropoda</taxon>
        <taxon>Hexapoda</taxon>
        <taxon>Insecta</taxon>
        <taxon>Pterygota</taxon>
        <taxon>Neoptera</taxon>
        <taxon>Endopterygota</taxon>
        <taxon>Lepidoptera</taxon>
        <taxon>Glossata</taxon>
        <taxon>Ditrysia</taxon>
        <taxon>Tortricoidea</taxon>
        <taxon>Tortricidae</taxon>
        <taxon>Tortricinae</taxon>
        <taxon>Choristoneura</taxon>
    </lineage>
</organism>
<sequence length="95" mass="10531">MKKNTRKWKILAALEPSRSSQDHNNKEVNKVFAQDRTYSLGEKEENAAAAIFGFEKKPSDHWCVLNLEEQRDAVGSTLGTYGRPTVSADTGSGCN</sequence>
<gene>
    <name evidence="1" type="ORF">MSG28_009218</name>
</gene>
<accession>A0ACC0KX89</accession>
<dbReference type="EMBL" id="CM046115">
    <property type="protein sequence ID" value="KAI8440920.1"/>
    <property type="molecule type" value="Genomic_DNA"/>
</dbReference>
<dbReference type="Proteomes" id="UP001064048">
    <property type="component" value="Chromosome 15"/>
</dbReference>